<proteinExistence type="predicted"/>
<feature type="domain" description="Glycosyltransferase subfamily 4-like N-terminal" evidence="3">
    <location>
        <begin position="381"/>
        <end position="484"/>
    </location>
</feature>
<feature type="region of interest" description="Disordered" evidence="1">
    <location>
        <begin position="1"/>
        <end position="35"/>
    </location>
</feature>
<feature type="compositionally biased region" description="Basic residues" evidence="1">
    <location>
        <begin position="1"/>
        <end position="14"/>
    </location>
</feature>
<feature type="domain" description="Glycosyl transferase family 1" evidence="2">
    <location>
        <begin position="508"/>
        <end position="648"/>
    </location>
</feature>
<dbReference type="EMBL" id="FCOE02000064">
    <property type="protein sequence ID" value="SAL01112.1"/>
    <property type="molecule type" value="Genomic_DNA"/>
</dbReference>
<evidence type="ECO:0000256" key="1">
    <source>
        <dbReference type="SAM" id="MobiDB-lite"/>
    </source>
</evidence>
<dbReference type="Pfam" id="PF00534">
    <property type="entry name" value="Glycos_transf_1"/>
    <property type="match status" value="1"/>
</dbReference>
<comment type="caution">
    <text evidence="4">The sequence shown here is derived from an EMBL/GenBank/DDBJ whole genome shotgun (WGS) entry which is preliminary data.</text>
</comment>
<keyword evidence="5" id="KW-1185">Reference proteome</keyword>
<evidence type="ECO:0000259" key="3">
    <source>
        <dbReference type="Pfam" id="PF13439"/>
    </source>
</evidence>
<dbReference type="Pfam" id="PF13439">
    <property type="entry name" value="Glyco_transf_4"/>
    <property type="match status" value="1"/>
</dbReference>
<dbReference type="STRING" id="1777141.AWB80_08052"/>
<dbReference type="SUPFAM" id="SSF53756">
    <property type="entry name" value="UDP-Glycosyltransferase/glycogen phosphorylase"/>
    <property type="match status" value="1"/>
</dbReference>
<dbReference type="Proteomes" id="UP000054911">
    <property type="component" value="Unassembled WGS sequence"/>
</dbReference>
<dbReference type="InterPro" id="IPR028098">
    <property type="entry name" value="Glyco_trans_4-like_N"/>
</dbReference>
<name>A0A158E2N3_9BURK</name>
<evidence type="ECO:0000259" key="2">
    <source>
        <dbReference type="Pfam" id="PF00534"/>
    </source>
</evidence>
<dbReference type="OrthoDB" id="9062832at2"/>
<reference evidence="4" key="1">
    <citation type="submission" date="2016-01" db="EMBL/GenBank/DDBJ databases">
        <authorList>
            <person name="Peeters C."/>
        </authorList>
    </citation>
    <scope>NUCLEOTIDE SEQUENCE [LARGE SCALE GENOMIC DNA]</scope>
    <source>
        <strain evidence="4">LMG 29323</strain>
    </source>
</reference>
<dbReference type="CDD" id="cd03811">
    <property type="entry name" value="GT4_GT28_WabH-like"/>
    <property type="match status" value="1"/>
</dbReference>
<accession>A0A158E2N3</accession>
<dbReference type="Gene3D" id="3.40.50.2000">
    <property type="entry name" value="Glycogen Phosphorylase B"/>
    <property type="match status" value="2"/>
</dbReference>
<gene>
    <name evidence="4" type="ORF">AWB80_08052</name>
</gene>
<protein>
    <submittedName>
        <fullName evidence="4">Glycosyltransferase, group 1 family protein</fullName>
    </submittedName>
</protein>
<evidence type="ECO:0000313" key="5">
    <source>
        <dbReference type="Proteomes" id="UP000054911"/>
    </source>
</evidence>
<evidence type="ECO:0000313" key="4">
    <source>
        <dbReference type="EMBL" id="SAL01112.1"/>
    </source>
</evidence>
<dbReference type="PANTHER" id="PTHR12526">
    <property type="entry name" value="GLYCOSYLTRANSFERASE"/>
    <property type="match status" value="1"/>
</dbReference>
<dbReference type="RefSeq" id="WP_061180228.1">
    <property type="nucleotide sequence ID" value="NZ_FCOE02000064.1"/>
</dbReference>
<sequence>MGRAKKRSRLHRANKQSVKANSTRKQRDHAGLVSSEDELQGVRAELAQCVAQASSGESAQSALTRARQIARAHGDDVEVRYLLLKLEEMTAPGGTALDRWSALLADAPGHAAILRCYVLRLLKESKCDEARAIVDRHAPETLDEARQGQTRAELLADLRSHDASDDLFRRLIERHDRRDTRVAFAKRLKKRGLLAQANAMLTPVATSFPPDSKAAQLVATLAGDYAFFRRFESPSSLADQDFRIVAMKHAILSFRHRVLPQPKPHRPKSIALLTGSLGPGGAERQLTRLACHLQKASTMPLRAGDAQRQVGNVEVVVKQHAMHALPHKGPRLDFFLSTLRDAGVSITEINALPMVAAGEQAIADADLLRMLQNLPSTVQYGVTRLAPFFRERRFDVVSLWQDGTCLFGALAALLARVPVIHLVFRGLPPNVRRERHRPEYAALFNALAEVPGVHFVCNSRTGAQAYADWLSLPLERFRVLYNGVPELDVRGDESDIQRWEAFAQRTADATETIGGVFRFEPDKRPLSWIRLAAEYLKKRPRARFFIVGDGRLQQEAVDLAGELGIADRLLFAGLSSHVGYWYSKMDAKVMLSRFEGLPNVLIEAQMLGVATLSTPAGGAGECFVDGVTGHLLECAEHPDLQSACERLMVLVDRCRADAATRQHARDRARLLFSVSAMTSTFNELCFPATDAEAPGRPGDLCERPLAV</sequence>
<dbReference type="InterPro" id="IPR001296">
    <property type="entry name" value="Glyco_trans_1"/>
</dbReference>
<organism evidence="4 5">
    <name type="scientific">Caballeronia pedi</name>
    <dbReference type="NCBI Taxonomy" id="1777141"/>
    <lineage>
        <taxon>Bacteria</taxon>
        <taxon>Pseudomonadati</taxon>
        <taxon>Pseudomonadota</taxon>
        <taxon>Betaproteobacteria</taxon>
        <taxon>Burkholderiales</taxon>
        <taxon>Burkholderiaceae</taxon>
        <taxon>Caballeronia</taxon>
    </lineage>
</organism>
<dbReference type="GO" id="GO:0016757">
    <property type="term" value="F:glycosyltransferase activity"/>
    <property type="evidence" value="ECO:0007669"/>
    <property type="project" value="InterPro"/>
</dbReference>
<dbReference type="AlphaFoldDB" id="A0A158E2N3"/>